<dbReference type="EMBL" id="MBFT01000111">
    <property type="protein sequence ID" value="PVU97335.1"/>
    <property type="molecule type" value="Genomic_DNA"/>
</dbReference>
<dbReference type="Pfam" id="PF01204">
    <property type="entry name" value="Trehalase"/>
    <property type="match status" value="1"/>
</dbReference>
<evidence type="ECO:0000313" key="6">
    <source>
        <dbReference type="EMBL" id="PVU97335.1"/>
    </source>
</evidence>
<feature type="chain" id="PRO_5015396020" description="Trehalase" evidence="5">
    <location>
        <begin position="19"/>
        <end position="598"/>
    </location>
</feature>
<dbReference type="InterPro" id="IPR008928">
    <property type="entry name" value="6-hairpin_glycosidase_sf"/>
</dbReference>
<keyword evidence="7" id="KW-1185">Reference proteome</keyword>
<dbReference type="OrthoDB" id="3542292at2759"/>
<dbReference type="SUPFAM" id="SSF48208">
    <property type="entry name" value="Six-hairpin glycosidases"/>
    <property type="match status" value="1"/>
</dbReference>
<comment type="catalytic activity">
    <reaction evidence="4">
        <text>alpha,alpha-trehalose + H2O = alpha-D-glucose + beta-D-glucose</text>
        <dbReference type="Rhea" id="RHEA:32675"/>
        <dbReference type="ChEBI" id="CHEBI:15377"/>
        <dbReference type="ChEBI" id="CHEBI:15903"/>
        <dbReference type="ChEBI" id="CHEBI:16551"/>
        <dbReference type="ChEBI" id="CHEBI:17925"/>
        <dbReference type="EC" id="3.2.1.28"/>
    </reaction>
</comment>
<dbReference type="EC" id="3.2.1.28" evidence="4"/>
<protein>
    <recommendedName>
        <fullName evidence="4">Trehalase</fullName>
        <ecNumber evidence="4">3.2.1.28</ecNumber>
    </recommendedName>
    <alternativeName>
        <fullName evidence="4">Alpha-trehalose glucohydrolase</fullName>
    </alternativeName>
</protein>
<evidence type="ECO:0000256" key="3">
    <source>
        <dbReference type="ARBA" id="ARBA00023295"/>
    </source>
</evidence>
<evidence type="ECO:0000256" key="2">
    <source>
        <dbReference type="ARBA" id="ARBA00022801"/>
    </source>
</evidence>
<accession>A0A2T9YYC4</accession>
<dbReference type="STRING" id="61424.A0A2T9YYC4"/>
<evidence type="ECO:0000313" key="7">
    <source>
        <dbReference type="Proteomes" id="UP000245699"/>
    </source>
</evidence>
<reference evidence="6 7" key="1">
    <citation type="journal article" date="2018" name="MBio">
        <title>Comparative Genomics Reveals the Core Gene Toolbox for the Fungus-Insect Symbiosis.</title>
        <authorList>
            <person name="Wang Y."/>
            <person name="Stata M."/>
            <person name="Wang W."/>
            <person name="Stajich J.E."/>
            <person name="White M.M."/>
            <person name="Moncalvo J.M."/>
        </authorList>
    </citation>
    <scope>NUCLEOTIDE SEQUENCE [LARGE SCALE GENOMIC DNA]</scope>
    <source>
        <strain evidence="6 7">AUS-77-4</strain>
    </source>
</reference>
<proteinExistence type="inferred from homology"/>
<dbReference type="PROSITE" id="PS00927">
    <property type="entry name" value="TREHALASE_1"/>
    <property type="match status" value="1"/>
</dbReference>
<dbReference type="InterPro" id="IPR001661">
    <property type="entry name" value="Glyco_hydro_37"/>
</dbReference>
<dbReference type="PRINTS" id="PR00744">
    <property type="entry name" value="GLHYDRLASE37"/>
</dbReference>
<dbReference type="Proteomes" id="UP000245699">
    <property type="component" value="Unassembled WGS sequence"/>
</dbReference>
<evidence type="ECO:0000256" key="5">
    <source>
        <dbReference type="SAM" id="SignalP"/>
    </source>
</evidence>
<evidence type="ECO:0000256" key="1">
    <source>
        <dbReference type="ARBA" id="ARBA00005615"/>
    </source>
</evidence>
<name>A0A2T9YYC4_9FUNG</name>
<dbReference type="GO" id="GO:0004555">
    <property type="term" value="F:alpha,alpha-trehalase activity"/>
    <property type="evidence" value="ECO:0007669"/>
    <property type="project" value="UniProtKB-EC"/>
</dbReference>
<organism evidence="6 7">
    <name type="scientific">Furculomyces boomerangus</name>
    <dbReference type="NCBI Taxonomy" id="61424"/>
    <lineage>
        <taxon>Eukaryota</taxon>
        <taxon>Fungi</taxon>
        <taxon>Fungi incertae sedis</taxon>
        <taxon>Zoopagomycota</taxon>
        <taxon>Kickxellomycotina</taxon>
        <taxon>Harpellomycetes</taxon>
        <taxon>Harpellales</taxon>
        <taxon>Harpellaceae</taxon>
        <taxon>Furculomyces</taxon>
    </lineage>
</organism>
<evidence type="ECO:0000256" key="4">
    <source>
        <dbReference type="RuleBase" id="RU361180"/>
    </source>
</evidence>
<dbReference type="InterPro" id="IPR018232">
    <property type="entry name" value="Glyco_hydro_37_CS"/>
</dbReference>
<dbReference type="AlphaFoldDB" id="A0A2T9YYC4"/>
<comment type="caution">
    <text evidence="6">The sequence shown here is derived from an EMBL/GenBank/DDBJ whole genome shotgun (WGS) entry which is preliminary data.</text>
</comment>
<dbReference type="PROSITE" id="PS00928">
    <property type="entry name" value="TREHALASE_2"/>
    <property type="match status" value="1"/>
</dbReference>
<keyword evidence="5" id="KW-0732">Signal</keyword>
<dbReference type="PANTHER" id="PTHR23403:SF1">
    <property type="entry name" value="TREHALASE"/>
    <property type="match status" value="1"/>
</dbReference>
<dbReference type="GO" id="GO:0005993">
    <property type="term" value="P:trehalose catabolic process"/>
    <property type="evidence" value="ECO:0007669"/>
    <property type="project" value="TreeGrafter"/>
</dbReference>
<gene>
    <name evidence="6" type="ORF">BB559_002078</name>
</gene>
<dbReference type="Gene3D" id="1.50.10.10">
    <property type="match status" value="1"/>
</dbReference>
<sequence>MKIPILTLICSLFKLTLSSQHLHSCDSKIFCNGPILRTVQLSGVFPDDKTFVDKPTIKPSWEVIAAFKKLGNSPSKQQILNFVNQNFGHENSLLKSANLSDWKSNPRFISKIKSPYLAGFAKEINSFWKELVKVQDKSSLCDGCESTFLDIEGIFIVPGGRFREFYYWDTYFTLEGMLKSELFDTSKEVIEILLGYVQKYGFVPNGARQYYFDRSQPPLLAHMVDIYYKATNDIDFIRNAHPILIKEHDYWMDKHTVGFREIKSNRDFRMFRYIVNATAPRPEGYSVDYYIAHNATSDPESQKKLYVELLSGAESGYDYSSRWVKNTTLKNPEILSTLAVTDIIPSDLNAIMYNNQKIISDLSKILAENTQNKDERNKLLSTSYIFEKLKDQTFRNIINLLFDKETGMFNDYSIKKGSHTGIWSIANAWPYWYFADLIDEKFSSRAWENIDQIIKNNSGGIPVSLIDTGLQWDYPDAWPPLQYTTIKGLLLSSEYVKSRMPQTSKKYRQMALTISNQLVGSAFCAWYKTGGSIPGLLKKLPGVEDDGHIFEKFNSTDFGNPAGGGEYTVQAGFGWTNGIILWLMDMFGQELVTPSCFV</sequence>
<dbReference type="InterPro" id="IPR012341">
    <property type="entry name" value="6hp_glycosidase-like_sf"/>
</dbReference>
<keyword evidence="3 4" id="KW-0326">Glycosidase</keyword>
<comment type="similarity">
    <text evidence="1 4">Belongs to the glycosyl hydrolase 37 family.</text>
</comment>
<feature type="signal peptide" evidence="5">
    <location>
        <begin position="1"/>
        <end position="18"/>
    </location>
</feature>
<dbReference type="PANTHER" id="PTHR23403">
    <property type="entry name" value="TREHALASE"/>
    <property type="match status" value="1"/>
</dbReference>
<keyword evidence="2 4" id="KW-0378">Hydrolase</keyword>